<dbReference type="GO" id="GO:0005886">
    <property type="term" value="C:plasma membrane"/>
    <property type="evidence" value="ECO:0007669"/>
    <property type="project" value="TreeGrafter"/>
</dbReference>
<comment type="function">
    <text evidence="10">Protein 4.1 is a major structural element of the erythrocyte membrane skeleton. It plays a key role in regulating membrane physical properties of mechanical stability and deformability by stabilizing spectrin-actin interaction. Recruits DLG1 to membranes. Required for dynein-dynactin complex and NUMA1 recruitment at the mitotic cell cortex during anaphase.</text>
</comment>
<dbReference type="GO" id="GO:0031032">
    <property type="term" value="P:actomyosin structure organization"/>
    <property type="evidence" value="ECO:0007669"/>
    <property type="project" value="TreeGrafter"/>
</dbReference>
<dbReference type="InterPro" id="IPR019747">
    <property type="entry name" value="FERM_CS"/>
</dbReference>
<dbReference type="InterPro" id="IPR018980">
    <property type="entry name" value="FERM_PH-like_C"/>
</dbReference>
<dbReference type="InterPro" id="IPR008379">
    <property type="entry name" value="Band_4.1_C"/>
</dbReference>
<dbReference type="PANTHER" id="PTHR23280">
    <property type="entry name" value="4.1 G PROTEIN"/>
    <property type="match status" value="1"/>
</dbReference>
<dbReference type="Pfam" id="PF05902">
    <property type="entry name" value="4_1_CTD"/>
    <property type="match status" value="1"/>
</dbReference>
<dbReference type="CTD" id="23136"/>
<dbReference type="Pfam" id="PF08736">
    <property type="entry name" value="FA"/>
    <property type="match status" value="1"/>
</dbReference>
<dbReference type="SUPFAM" id="SSF47031">
    <property type="entry name" value="Second domain of FERM"/>
    <property type="match status" value="1"/>
</dbReference>
<dbReference type="Gene3D" id="3.10.20.90">
    <property type="entry name" value="Phosphatidylinositol 3-kinase Catalytic Subunit, Chain A, domain 1"/>
    <property type="match status" value="1"/>
</dbReference>
<reference evidence="15" key="3">
    <citation type="submission" date="2018-12" db="EMBL/GenBank/DDBJ databases">
        <title>G10K-VGP greater horseshoe bat female genome, primary haplotype.</title>
        <authorList>
            <person name="Teeling E."/>
            <person name="Myers G."/>
            <person name="Vernes S."/>
            <person name="Pippel M."/>
            <person name="Winkler S."/>
            <person name="Fedrigo O."/>
            <person name="Rhie A."/>
            <person name="Koren S."/>
            <person name="Phillippy A."/>
            <person name="Lewin H."/>
            <person name="Damas J."/>
            <person name="Howe K."/>
            <person name="Mountcastle J."/>
            <person name="Jarvis E.D."/>
        </authorList>
    </citation>
    <scope>NUCLEOTIDE SEQUENCE [LARGE SCALE GENOMIC DNA]</scope>
</reference>
<dbReference type="SMART" id="SM01195">
    <property type="entry name" value="FA"/>
    <property type="match status" value="1"/>
</dbReference>
<dbReference type="InterPro" id="IPR018979">
    <property type="entry name" value="FERM_N"/>
</dbReference>
<dbReference type="PANTHER" id="PTHR23280:SF20">
    <property type="entry name" value="BAND 4.1-LIKE PROTEIN 3"/>
    <property type="match status" value="1"/>
</dbReference>
<evidence type="ECO:0000256" key="5">
    <source>
        <dbReference type="ARBA" id="ARBA00023203"/>
    </source>
</evidence>
<reference evidence="14 15" key="1">
    <citation type="journal article" date="2015" name="Annu Rev Anim Biosci">
        <title>The Genome 10K Project: a way forward.</title>
        <authorList>
            <person name="Koepfli K.P."/>
            <person name="Paten B."/>
            <person name="O'Brien S.J."/>
            <person name="Koepfli K.P."/>
            <person name="Paten B."/>
            <person name="Antunes A."/>
            <person name="Belov K."/>
            <person name="Bustamante C."/>
            <person name="Castoe T.A."/>
            <person name="Clawson H."/>
            <person name="Crawford A.J."/>
            <person name="Diekhans M."/>
            <person name="Distel D."/>
            <person name="Durbin R."/>
            <person name="Earl D."/>
            <person name="Fujita M.K."/>
            <person name="Gamble T."/>
            <person name="Georges A."/>
            <person name="Gemmell N."/>
            <person name="Gilbert M.T."/>
            <person name="Graves J.M."/>
            <person name="Green R.E."/>
            <person name="Hickey G."/>
            <person name="Jarvis E.D."/>
            <person name="Johnson W."/>
            <person name="Komissarov A."/>
            <person name="Korf I."/>
            <person name="Kuhn R."/>
            <person name="Larkin D.M."/>
            <person name="Lewin H."/>
            <person name="Lopez J.V."/>
            <person name="Ma J."/>
            <person name="Marques-Bonet T."/>
            <person name="Miller W."/>
            <person name="Murphy R."/>
            <person name="Pevzner P."/>
            <person name="Shapiro B."/>
            <person name="Steiner C."/>
            <person name="Tamazian G."/>
            <person name="Venkatesh B."/>
            <person name="Wang J."/>
            <person name="Wayne R."/>
            <person name="Wiley E."/>
            <person name="Yang H."/>
            <person name="Zhang G."/>
            <person name="Haussler D."/>
            <person name="Ryder O."/>
            <person name="O'Brien S.J."/>
        </authorList>
    </citation>
    <scope>NUCLEOTIDE SEQUENCE</scope>
</reference>
<evidence type="ECO:0000256" key="1">
    <source>
        <dbReference type="ARBA" id="ARBA00004245"/>
    </source>
</evidence>
<dbReference type="CDD" id="cd13184">
    <property type="entry name" value="FERM_C_4_1_family"/>
    <property type="match status" value="1"/>
</dbReference>
<organism evidence="14 15">
    <name type="scientific">Rhinolophus ferrumequinum</name>
    <name type="common">Greater horseshoe bat</name>
    <dbReference type="NCBI Taxonomy" id="59479"/>
    <lineage>
        <taxon>Eukaryota</taxon>
        <taxon>Metazoa</taxon>
        <taxon>Chordata</taxon>
        <taxon>Craniata</taxon>
        <taxon>Vertebrata</taxon>
        <taxon>Euteleostomi</taxon>
        <taxon>Mammalia</taxon>
        <taxon>Eutheria</taxon>
        <taxon>Laurasiatheria</taxon>
        <taxon>Chiroptera</taxon>
        <taxon>Yinpterochiroptera</taxon>
        <taxon>Rhinolophoidea</taxon>
        <taxon>Rhinolophidae</taxon>
        <taxon>Rhinolophinae</taxon>
        <taxon>Rhinolophus</taxon>
    </lineage>
</organism>
<keyword evidence="5" id="KW-0009">Actin-binding</keyword>
<dbReference type="GO" id="GO:0005938">
    <property type="term" value="C:cell cortex"/>
    <property type="evidence" value="ECO:0007669"/>
    <property type="project" value="UniProtKB-SubCell"/>
</dbReference>
<comment type="subcellular location">
    <subcellularLocation>
        <location evidence="2">Cytoplasm</location>
        <location evidence="2">Cell cortex</location>
    </subcellularLocation>
    <subcellularLocation>
        <location evidence="1">Cytoplasm</location>
        <location evidence="1">Cytoskeleton</location>
    </subcellularLocation>
</comment>
<reference evidence="14 15" key="2">
    <citation type="journal article" date="2018" name="Annu Rev Anim Biosci">
        <title>Bat Biology, Genomes, and the Bat1K Project: To Generate Chromosome-Level Genomes for All Living Bat Species.</title>
        <authorList>
            <person name="Teeling E.C."/>
            <person name="Vernes S.C."/>
            <person name="Davalos L.M."/>
            <person name="Ray D.A."/>
            <person name="Gilbert M.T.P."/>
            <person name="Myers E."/>
        </authorList>
    </citation>
    <scope>NUCLEOTIDE SEQUENCE</scope>
</reference>
<dbReference type="InterPro" id="IPR029071">
    <property type="entry name" value="Ubiquitin-like_domsf"/>
</dbReference>
<accession>A0A671FCN6</accession>
<keyword evidence="4" id="KW-0597">Phosphoprotein</keyword>
<evidence type="ECO:0000256" key="6">
    <source>
        <dbReference type="ARBA" id="ARBA00023212"/>
    </source>
</evidence>
<dbReference type="CDD" id="cd17203">
    <property type="entry name" value="FERM_F1_EPB41L3"/>
    <property type="match status" value="1"/>
</dbReference>
<dbReference type="SUPFAM" id="SSF50729">
    <property type="entry name" value="PH domain-like"/>
    <property type="match status" value="1"/>
</dbReference>
<name>A0A671FCN6_RHIFE</name>
<dbReference type="FunFam" id="3.10.20.90:FF:000002">
    <property type="entry name" value="Erythrocyte protein band 4.1-like 3"/>
    <property type="match status" value="1"/>
</dbReference>
<evidence type="ECO:0000313" key="14">
    <source>
        <dbReference type="Ensembl" id="ENSRFEP00010020182.1"/>
    </source>
</evidence>
<dbReference type="InterPro" id="IPR019749">
    <property type="entry name" value="Band_41_domain"/>
</dbReference>
<evidence type="ECO:0000256" key="3">
    <source>
        <dbReference type="ARBA" id="ARBA00022490"/>
    </source>
</evidence>
<keyword evidence="6" id="KW-0206">Cytoskeleton</keyword>
<dbReference type="PROSITE" id="PS00660">
    <property type="entry name" value="FERM_1"/>
    <property type="match status" value="1"/>
</dbReference>
<dbReference type="InterPro" id="IPR007477">
    <property type="entry name" value="SAB_dom"/>
</dbReference>
<dbReference type="SUPFAM" id="SSF54236">
    <property type="entry name" value="Ubiquitin-like"/>
    <property type="match status" value="1"/>
</dbReference>
<gene>
    <name evidence="14" type="primary">EPB41L3</name>
</gene>
<dbReference type="InterPro" id="IPR011993">
    <property type="entry name" value="PH-like_dom_sf"/>
</dbReference>
<keyword evidence="15" id="KW-1185">Reference proteome</keyword>
<dbReference type="GeneTree" id="ENSGT00940000157047"/>
<dbReference type="InterPro" id="IPR014847">
    <property type="entry name" value="FA"/>
</dbReference>
<dbReference type="GO" id="GO:0030866">
    <property type="term" value="P:cortical actin cytoskeleton organization"/>
    <property type="evidence" value="ECO:0007669"/>
    <property type="project" value="InterPro"/>
</dbReference>
<dbReference type="GO" id="GO:0003779">
    <property type="term" value="F:actin binding"/>
    <property type="evidence" value="ECO:0007669"/>
    <property type="project" value="UniProtKB-KW"/>
</dbReference>
<feature type="compositionally biased region" description="Basic and acidic residues" evidence="12">
    <location>
        <begin position="453"/>
        <end position="472"/>
    </location>
</feature>
<sequence length="1001" mass="111538">MQCKVILLDGSEYTCDVEKRSRGQVLFDKVCEHLNLLEKDYFGLTYRDAETQKNWLDPAKEIKKQIRSGAWHFSFNVKFYPPDPAQLSEDITRYYLCLQLRDDIVSGRLPCSFVTLALLGSYTVQSELGDYDPDECGSDYISEFRFAPNHTKELEDKVIELHKSHRGMTPAEAEMHFLENAKKLSMYGVDLHHAKDSEGVEIMLGVCASGLLIYRDRLRINRFAWPKVLKISYKRNNFYIKIRPGEFEQFESTIGFKLPNHRAAKRLWKVCVEHHTFFRLLMPEAPPKKFLTLGSKFRYSGRTQAQTRRASALIDRPAPYFERSSSKRYTMSRSLDGASVNENHEIYMKDSVSAAEVGTGQYATTKGISQTNLITTVTPEKKAEEERDEEEDRRKKAEEATAVAAIRHEGKSPGLGTDSCPLPPASDHCPLASPTELRRRCKENDHQPPGFEPPKDTVHMHGEPSVDSEGKGKPYLGDQDVAFSYKQQTGKGTTLFSFSLQLPESFPSLLDDDGYLSFPNLSETNLLPQSLQHYLPIRSPSLVPCFLFIFFFLLSASFSVPYALTLSFPLAMCLCYLEPKAASLSASLDNDPSDSSEEETDSERTDTAADGETTATESDQEEDAELKAQELDKNQDDLMKHQTNISELKRTFLETSTDTAIMNEWEKRLSTSPVRLASRQEDAPMIEPLVPEETKQSSGEKLMDGSEIFSLLESARKPTEFIGGVTSTAQSWVQKMETKMESSGAETETTQHPQPLSTEKVVQETVLVEERHVMNVHASGDASYAAGDDVDAAAQAASADASSIKVKGPALTHGAKEEKGKVTEKAVLEQEEMATASHEPEEEQSVAIHISETLEQKPHFESSIVKTETISFDSVSPGGVKLDISTKELPVVHTETKTITYESSEVDPGADLEPGVLMSAQTITSETTSTTTTTHITKTVKGGISETRIEKRIVITGDADIDHDQALAQAIKEAKEQHPDMSVTKVVVHKETEITPEDGED</sequence>
<dbReference type="CDD" id="cd14473">
    <property type="entry name" value="FERM_B-lobe"/>
    <property type="match status" value="1"/>
</dbReference>
<dbReference type="OMA" id="SSEEEXA"/>
<evidence type="ECO:0000256" key="10">
    <source>
        <dbReference type="ARBA" id="ARBA00054563"/>
    </source>
</evidence>
<dbReference type="InterPro" id="IPR030691">
    <property type="entry name" value="Band4.1-L3_FERM_F1"/>
</dbReference>
<dbReference type="FunFam" id="1.20.80.10:FF:000001">
    <property type="entry name" value="Erythrocyte membrane protein band 4.1"/>
    <property type="match status" value="1"/>
</dbReference>
<feature type="region of interest" description="Disordered" evidence="12">
    <location>
        <begin position="586"/>
        <end position="625"/>
    </location>
</feature>
<dbReference type="InterPro" id="IPR019748">
    <property type="entry name" value="FERM_central"/>
</dbReference>
<dbReference type="PROSITE" id="PS50057">
    <property type="entry name" value="FERM_3"/>
    <property type="match status" value="1"/>
</dbReference>
<evidence type="ECO:0000256" key="11">
    <source>
        <dbReference type="ARBA" id="ARBA00078357"/>
    </source>
</evidence>
<dbReference type="Pfam" id="PF00373">
    <property type="entry name" value="FERM_M"/>
    <property type="match status" value="1"/>
</dbReference>
<evidence type="ECO:0000256" key="2">
    <source>
        <dbReference type="ARBA" id="ARBA00004544"/>
    </source>
</evidence>
<keyword evidence="3" id="KW-0963">Cytoplasm</keyword>
<feature type="region of interest" description="Disordered" evidence="12">
    <location>
        <begin position="378"/>
        <end position="400"/>
    </location>
</feature>
<dbReference type="Gene3D" id="2.30.29.30">
    <property type="entry name" value="Pleckstrin-homology domain (PH domain)/Phosphotyrosine-binding domain (PTB)"/>
    <property type="match status" value="1"/>
</dbReference>
<proteinExistence type="predicted"/>
<dbReference type="InterPro" id="IPR014352">
    <property type="entry name" value="FERM/acyl-CoA-bd_prot_sf"/>
</dbReference>
<dbReference type="Pfam" id="PF09379">
    <property type="entry name" value="FERM_N"/>
    <property type="match status" value="1"/>
</dbReference>
<evidence type="ECO:0000256" key="4">
    <source>
        <dbReference type="ARBA" id="ARBA00022553"/>
    </source>
</evidence>
<feature type="region of interest" description="Disordered" evidence="12">
    <location>
        <begin position="440"/>
        <end position="472"/>
    </location>
</feature>
<reference evidence="14" key="4">
    <citation type="submission" date="2025-08" db="UniProtKB">
        <authorList>
            <consortium name="Ensembl"/>
        </authorList>
    </citation>
    <scope>IDENTIFICATION</scope>
</reference>
<dbReference type="Proteomes" id="UP000472240">
    <property type="component" value="Chromosome 19"/>
</dbReference>
<protein>
    <recommendedName>
        <fullName evidence="7">Protein 4.1</fullName>
    </recommendedName>
    <alternativeName>
        <fullName evidence="11">4.1R</fullName>
    </alternativeName>
    <alternativeName>
        <fullName evidence="8">Band 4.1</fullName>
    </alternativeName>
    <alternativeName>
        <fullName evidence="9">Erythrocyte membrane protein band 4.1</fullName>
    </alternativeName>
</protein>
<dbReference type="Ensembl" id="ENSRFET00010021981.1">
    <property type="protein sequence ID" value="ENSRFEP00010020182.1"/>
    <property type="gene ID" value="ENSRFEG00010012327.1"/>
</dbReference>
<dbReference type="SMART" id="SM01196">
    <property type="entry name" value="FERM_C"/>
    <property type="match status" value="1"/>
</dbReference>
<dbReference type="RefSeq" id="XP_032991565.1">
    <property type="nucleotide sequence ID" value="XM_033135674.1"/>
</dbReference>
<dbReference type="InterPro" id="IPR035963">
    <property type="entry name" value="FERM_2"/>
</dbReference>
<dbReference type="Gene3D" id="1.20.80.10">
    <property type="match status" value="1"/>
</dbReference>
<evidence type="ECO:0000256" key="7">
    <source>
        <dbReference type="ARBA" id="ARBA00023658"/>
    </source>
</evidence>
<dbReference type="SMART" id="SM00295">
    <property type="entry name" value="B41"/>
    <property type="match status" value="1"/>
</dbReference>
<evidence type="ECO:0000256" key="8">
    <source>
        <dbReference type="ARBA" id="ARBA00030419"/>
    </source>
</evidence>
<dbReference type="InterPro" id="IPR000798">
    <property type="entry name" value="Ez/rad/moesin-like"/>
</dbReference>
<evidence type="ECO:0000256" key="12">
    <source>
        <dbReference type="SAM" id="MobiDB-lite"/>
    </source>
</evidence>
<dbReference type="Pfam" id="PF09380">
    <property type="entry name" value="FERM_C"/>
    <property type="match status" value="1"/>
</dbReference>
<feature type="domain" description="FERM" evidence="13">
    <location>
        <begin position="1"/>
        <end position="282"/>
    </location>
</feature>
<evidence type="ECO:0000256" key="9">
    <source>
        <dbReference type="ARBA" id="ARBA00032586"/>
    </source>
</evidence>
<dbReference type="FunFam" id="2.30.29.30:FF:000001">
    <property type="entry name" value="Erythrocyte membrane protein band 4.1"/>
    <property type="match status" value="1"/>
</dbReference>
<dbReference type="AlphaFoldDB" id="A0A671FCN6"/>
<evidence type="ECO:0000259" key="13">
    <source>
        <dbReference type="PROSITE" id="PS50057"/>
    </source>
</evidence>
<evidence type="ECO:0000313" key="15">
    <source>
        <dbReference type="Proteomes" id="UP000472240"/>
    </source>
</evidence>
<dbReference type="PRINTS" id="PR00935">
    <property type="entry name" value="BAND41"/>
</dbReference>
<feature type="compositionally biased region" description="Acidic residues" evidence="12">
    <location>
        <begin position="591"/>
        <end position="601"/>
    </location>
</feature>
<dbReference type="GO" id="GO:0005198">
    <property type="term" value="F:structural molecule activity"/>
    <property type="evidence" value="ECO:0007669"/>
    <property type="project" value="InterPro"/>
</dbReference>
<dbReference type="Pfam" id="PF04382">
    <property type="entry name" value="SAB"/>
    <property type="match status" value="1"/>
</dbReference>
<dbReference type="PROSITE" id="PS00661">
    <property type="entry name" value="FERM_2"/>
    <property type="match status" value="1"/>
</dbReference>
<dbReference type="InterPro" id="IPR000299">
    <property type="entry name" value="FERM_domain"/>
</dbReference>
<dbReference type="GO" id="GO:0005856">
    <property type="term" value="C:cytoskeleton"/>
    <property type="evidence" value="ECO:0007669"/>
    <property type="project" value="UniProtKB-SubCell"/>
</dbReference>
<dbReference type="PRINTS" id="PR00661">
    <property type="entry name" value="ERMFAMILY"/>
</dbReference>
<feature type="compositionally biased region" description="Low complexity" evidence="12">
    <location>
        <begin position="608"/>
        <end position="617"/>
    </location>
</feature>
<reference evidence="14" key="5">
    <citation type="submission" date="2025-09" db="UniProtKB">
        <authorList>
            <consortium name="Ensembl"/>
        </authorList>
    </citation>
    <scope>IDENTIFICATION</scope>
</reference>
<dbReference type="GeneID" id="117038755"/>